<keyword evidence="2" id="KW-1185">Reference proteome</keyword>
<protein>
    <submittedName>
        <fullName evidence="1">Uncharacterized protein</fullName>
    </submittedName>
</protein>
<reference evidence="1 2" key="1">
    <citation type="journal article" date="2015" name="Genome Announc.">
        <title>Complete Genome Sequence of the Type Strain Corynebacterium testudinoris DSM 44614, Recovered from Necrotic Lesions in the Mouth of a Tortoise.</title>
        <authorList>
            <person name="Ruckert C."/>
            <person name="Kriete M."/>
            <person name="Jaenicke S."/>
            <person name="Winkler A."/>
            <person name="Tauch A."/>
        </authorList>
    </citation>
    <scope>NUCLEOTIDE SEQUENCE [LARGE SCALE GENOMIC DNA]</scope>
    <source>
        <strain evidence="1 2">DSM 44614</strain>
    </source>
</reference>
<proteinExistence type="predicted"/>
<dbReference type="STRING" id="136857.CTEST_01555"/>
<name>A0A0G3H2Z1_9CORY</name>
<dbReference type="Proteomes" id="UP000035540">
    <property type="component" value="Chromosome"/>
</dbReference>
<dbReference type="RefSeq" id="WP_047252238.1">
    <property type="nucleotide sequence ID" value="NZ_CP011545.1"/>
</dbReference>
<sequence>MASVTSGPIQLVDGMGFDIMNYPTNWDTLEYDGPEWGPDSLYEKDGEGFPIIAPRSLPLLEAGVSIVRVVLPTTDEAAGLTLSILDAPPPTLQPQEHLNWAEVSVEYLEGTGAEVTVDMRYFDITYEPKVRNWRLPTGVWRVRGSVVFDETQLRDGIAGTHPESVWVTDFPTSGRSWQSLPCQLHLEFWREDELRPPEFLEYVVK</sequence>
<evidence type="ECO:0000313" key="1">
    <source>
        <dbReference type="EMBL" id="AKK07771.1"/>
    </source>
</evidence>
<dbReference type="OrthoDB" id="4430573at2"/>
<organism evidence="1 2">
    <name type="scientific">Corynebacterium testudinoris</name>
    <dbReference type="NCBI Taxonomy" id="136857"/>
    <lineage>
        <taxon>Bacteria</taxon>
        <taxon>Bacillati</taxon>
        <taxon>Actinomycetota</taxon>
        <taxon>Actinomycetes</taxon>
        <taxon>Mycobacteriales</taxon>
        <taxon>Corynebacteriaceae</taxon>
        <taxon>Corynebacterium</taxon>
    </lineage>
</organism>
<reference evidence="2" key="2">
    <citation type="submission" date="2015-05" db="EMBL/GenBank/DDBJ databases">
        <title>Complete genome sequence of Corynebacterium testudinoris DSM 44614, recovered from necrotic lesions in the mouth of a tortoise.</title>
        <authorList>
            <person name="Ruckert C."/>
            <person name="Albersmeier A."/>
            <person name="Winkler A."/>
            <person name="Tauch A."/>
        </authorList>
    </citation>
    <scope>NUCLEOTIDE SEQUENCE [LARGE SCALE GENOMIC DNA]</scope>
    <source>
        <strain evidence="2">DSM 44614</strain>
    </source>
</reference>
<dbReference type="AlphaFoldDB" id="A0A0G3H2Z1"/>
<dbReference type="KEGG" id="cted:CTEST_01555"/>
<evidence type="ECO:0000313" key="2">
    <source>
        <dbReference type="Proteomes" id="UP000035540"/>
    </source>
</evidence>
<dbReference type="EMBL" id="CP011545">
    <property type="protein sequence ID" value="AKK07771.1"/>
    <property type="molecule type" value="Genomic_DNA"/>
</dbReference>
<gene>
    <name evidence="1" type="ORF">CTEST_01555</name>
</gene>
<dbReference type="PATRIC" id="fig|136857.5.peg.306"/>
<accession>A0A0G3H2Z1</accession>